<proteinExistence type="predicted"/>
<comment type="caution">
    <text evidence="2">The sequence shown here is derived from an EMBL/GenBank/DDBJ whole genome shotgun (WGS) entry which is preliminary data.</text>
</comment>
<evidence type="ECO:0000256" key="1">
    <source>
        <dbReference type="SAM" id="MobiDB-lite"/>
    </source>
</evidence>
<dbReference type="Proteomes" id="UP000789901">
    <property type="component" value="Unassembled WGS sequence"/>
</dbReference>
<feature type="region of interest" description="Disordered" evidence="1">
    <location>
        <begin position="105"/>
        <end position="134"/>
    </location>
</feature>
<organism evidence="2 3">
    <name type="scientific">Gigaspora margarita</name>
    <dbReference type="NCBI Taxonomy" id="4874"/>
    <lineage>
        <taxon>Eukaryota</taxon>
        <taxon>Fungi</taxon>
        <taxon>Fungi incertae sedis</taxon>
        <taxon>Mucoromycota</taxon>
        <taxon>Glomeromycotina</taxon>
        <taxon>Glomeromycetes</taxon>
        <taxon>Diversisporales</taxon>
        <taxon>Gigasporaceae</taxon>
        <taxon>Gigaspora</taxon>
    </lineage>
</organism>
<gene>
    <name evidence="2" type="ORF">GMARGA_LOCUS4628</name>
</gene>
<evidence type="ECO:0000313" key="3">
    <source>
        <dbReference type="Proteomes" id="UP000789901"/>
    </source>
</evidence>
<protein>
    <submittedName>
        <fullName evidence="2">27456_t:CDS:1</fullName>
    </submittedName>
</protein>
<dbReference type="EMBL" id="CAJVQB010001839">
    <property type="protein sequence ID" value="CAG8552583.1"/>
    <property type="molecule type" value="Genomic_DNA"/>
</dbReference>
<sequence>MSNMPMNSSPNCITTIEAKLEELCPYYSRIDAIYEQSEDELNNLYSRNEKTSLSFILDDINLDESNDNLSNIAGNNDLYDDNFDNNNADNNDLYENNNEDLLAESDELSSNNNKRKYNSEDTSSKRQHLSSSSKNKNAKILQKIFILILNNKVLQLKKIESLLKKK</sequence>
<evidence type="ECO:0000313" key="2">
    <source>
        <dbReference type="EMBL" id="CAG8552583.1"/>
    </source>
</evidence>
<accession>A0ABN7UAY6</accession>
<reference evidence="2 3" key="1">
    <citation type="submission" date="2021-06" db="EMBL/GenBank/DDBJ databases">
        <authorList>
            <person name="Kallberg Y."/>
            <person name="Tangrot J."/>
            <person name="Rosling A."/>
        </authorList>
    </citation>
    <scope>NUCLEOTIDE SEQUENCE [LARGE SCALE GENOMIC DNA]</scope>
    <source>
        <strain evidence="2 3">120-4 pot B 10/14</strain>
    </source>
</reference>
<name>A0ABN7UAY6_GIGMA</name>
<keyword evidence="3" id="KW-1185">Reference proteome</keyword>